<dbReference type="InterPro" id="IPR050415">
    <property type="entry name" value="MRET"/>
</dbReference>
<dbReference type="RefSeq" id="WP_090587472.1">
    <property type="nucleotide sequence ID" value="NZ_CP104302.1"/>
</dbReference>
<gene>
    <name evidence="5" type="ORF">CQY22_009010</name>
</gene>
<dbReference type="GO" id="GO:0016491">
    <property type="term" value="F:oxidoreductase activity"/>
    <property type="evidence" value="ECO:0007669"/>
    <property type="project" value="InterPro"/>
</dbReference>
<dbReference type="EMBL" id="PDCN02000009">
    <property type="protein sequence ID" value="PIB75550.1"/>
    <property type="molecule type" value="Genomic_DNA"/>
</dbReference>
<proteinExistence type="predicted"/>
<evidence type="ECO:0000256" key="3">
    <source>
        <dbReference type="ARBA" id="ARBA00023014"/>
    </source>
</evidence>
<dbReference type="OrthoDB" id="9796486at2"/>
<keyword evidence="2" id="KW-0479">Metal-binding</keyword>
<accession>A0A2G5PBV6</accession>
<dbReference type="Pfam" id="PF00175">
    <property type="entry name" value="NAD_binding_1"/>
    <property type="match status" value="1"/>
</dbReference>
<evidence type="ECO:0000256" key="1">
    <source>
        <dbReference type="ARBA" id="ARBA00001974"/>
    </source>
</evidence>
<keyword evidence="2" id="KW-0408">Iron</keyword>
<dbReference type="InterPro" id="IPR017927">
    <property type="entry name" value="FAD-bd_FR_type"/>
</dbReference>
<organism evidence="5 6">
    <name type="scientific">Mycolicibacterium brumae</name>
    <dbReference type="NCBI Taxonomy" id="85968"/>
    <lineage>
        <taxon>Bacteria</taxon>
        <taxon>Bacillati</taxon>
        <taxon>Actinomycetota</taxon>
        <taxon>Actinomycetes</taxon>
        <taxon>Mycobacteriales</taxon>
        <taxon>Mycobacteriaceae</taxon>
        <taxon>Mycolicibacterium</taxon>
    </lineage>
</organism>
<dbReference type="PROSITE" id="PS51384">
    <property type="entry name" value="FAD_FR"/>
    <property type="match status" value="1"/>
</dbReference>
<name>A0A2G5PBV6_9MYCO</name>
<dbReference type="Proteomes" id="UP000230551">
    <property type="component" value="Unassembled WGS sequence"/>
</dbReference>
<feature type="domain" description="FAD-binding FR-type" evidence="4">
    <location>
        <begin position="42"/>
        <end position="148"/>
    </location>
</feature>
<dbReference type="InterPro" id="IPR001041">
    <property type="entry name" value="2Fe-2S_ferredoxin-type"/>
</dbReference>
<keyword evidence="6" id="KW-1185">Reference proteome</keyword>
<dbReference type="SUPFAM" id="SSF63380">
    <property type="entry name" value="Riboflavin synthase domain-like"/>
    <property type="match status" value="1"/>
</dbReference>
<dbReference type="SUPFAM" id="SSF52343">
    <property type="entry name" value="Ferredoxin reductase-like, C-terminal NADP-linked domain"/>
    <property type="match status" value="1"/>
</dbReference>
<dbReference type="Gene3D" id="2.40.30.10">
    <property type="entry name" value="Translation factors"/>
    <property type="match status" value="1"/>
</dbReference>
<dbReference type="STRING" id="85968.GCA_900073015_01221"/>
<dbReference type="Pfam" id="PF00970">
    <property type="entry name" value="FAD_binding_6"/>
    <property type="match status" value="1"/>
</dbReference>
<evidence type="ECO:0000259" key="4">
    <source>
        <dbReference type="PROSITE" id="PS51384"/>
    </source>
</evidence>
<dbReference type="InterPro" id="IPR036010">
    <property type="entry name" value="2Fe-2S_ferredoxin-like_sf"/>
</dbReference>
<comment type="caution">
    <text evidence="5">The sequence shown here is derived from an EMBL/GenBank/DDBJ whole genome shotgun (WGS) entry which is preliminary data.</text>
</comment>
<dbReference type="InterPro" id="IPR012675">
    <property type="entry name" value="Beta-grasp_dom_sf"/>
</dbReference>
<evidence type="ECO:0000256" key="2">
    <source>
        <dbReference type="ARBA" id="ARBA00022714"/>
    </source>
</evidence>
<evidence type="ECO:0000313" key="6">
    <source>
        <dbReference type="Proteomes" id="UP000230551"/>
    </source>
</evidence>
<evidence type="ECO:0000313" key="5">
    <source>
        <dbReference type="EMBL" id="PIB75550.1"/>
    </source>
</evidence>
<dbReference type="PRINTS" id="PR00409">
    <property type="entry name" value="PHDIOXRDTASE"/>
</dbReference>
<protein>
    <recommendedName>
        <fullName evidence="4">FAD-binding FR-type domain-containing protein</fullName>
    </recommendedName>
</protein>
<sequence length="360" mass="38286">MFTEMLSPRLRERVLESSLMKVLTWPQGVDSFTEVVDPAWTHKEGRATITAVRWQTPRSVTLTLTPNGLGEQLFSKFRAGQHVNVSVEIDGRRHSRCYSPVNAEGDTATIELTVGLHDGGLVSTHLYKNARPGMVLGIGAPAGDFVLDPAARRILLVSGGSGITPMIAMLRTLRANGHTGEVAFVHYARTGDELAYAQELRAVAAAGAATVLFGFTRSDDGDLVGHVNADHLATAMAHPEAVYVCGPGALVNAVREVHPEARSESFVPPSFTPGEASGGLVSFVDSDVFVEDDGKTLLEQAEAAGLKPEFGCRMGICHGCTKLKSRGVVKNLNTGAVSNAEAEEIQICVTVPCGDVDVEL</sequence>
<keyword evidence="2" id="KW-0001">2Fe-2S</keyword>
<dbReference type="Gene3D" id="3.10.20.30">
    <property type="match status" value="1"/>
</dbReference>
<reference evidence="5 6" key="1">
    <citation type="journal article" date="2017" name="Infect. Genet. Evol.">
        <title>The new phylogeny of the genus Mycobacterium: The old and the news.</title>
        <authorList>
            <person name="Tortoli E."/>
            <person name="Fedrizzi T."/>
            <person name="Meehan C.J."/>
            <person name="Trovato A."/>
            <person name="Grottola A."/>
            <person name="Giacobazzi E."/>
            <person name="Serpini G.F."/>
            <person name="Tagliazucchi S."/>
            <person name="Fabio A."/>
            <person name="Bettua C."/>
            <person name="Bertorelli R."/>
            <person name="Frascaro F."/>
            <person name="De Sanctis V."/>
            <person name="Pecorari M."/>
            <person name="Jousson O."/>
            <person name="Segata N."/>
            <person name="Cirillo D.M."/>
        </authorList>
    </citation>
    <scope>NUCLEOTIDE SEQUENCE [LARGE SCALE GENOMIC DNA]</scope>
    <source>
        <strain evidence="5 6">CIP1034565</strain>
    </source>
</reference>
<dbReference type="PANTHER" id="PTHR47354">
    <property type="entry name" value="NADH OXIDOREDUCTASE HCR"/>
    <property type="match status" value="1"/>
</dbReference>
<dbReference type="InterPro" id="IPR008333">
    <property type="entry name" value="Cbr1-like_FAD-bd_dom"/>
</dbReference>
<comment type="cofactor">
    <cofactor evidence="1">
        <name>FAD</name>
        <dbReference type="ChEBI" id="CHEBI:57692"/>
    </cofactor>
</comment>
<dbReference type="CDD" id="cd00207">
    <property type="entry name" value="fer2"/>
    <property type="match status" value="1"/>
</dbReference>
<dbReference type="Gene3D" id="3.40.50.80">
    <property type="entry name" value="Nucleotide-binding domain of ferredoxin-NADP reductase (FNR) module"/>
    <property type="match status" value="1"/>
</dbReference>
<dbReference type="InterPro" id="IPR017938">
    <property type="entry name" value="Riboflavin_synthase-like_b-brl"/>
</dbReference>
<dbReference type="Pfam" id="PF00111">
    <property type="entry name" value="Fer2"/>
    <property type="match status" value="1"/>
</dbReference>
<dbReference type="InterPro" id="IPR001433">
    <property type="entry name" value="OxRdtase_FAD/NAD-bd"/>
</dbReference>
<dbReference type="SUPFAM" id="SSF54292">
    <property type="entry name" value="2Fe-2S ferredoxin-like"/>
    <property type="match status" value="1"/>
</dbReference>
<dbReference type="PANTHER" id="PTHR47354:SF3">
    <property type="entry name" value="OXIDOREDUCTASE-RELATED"/>
    <property type="match status" value="1"/>
</dbReference>
<dbReference type="AlphaFoldDB" id="A0A2G5PBV6"/>
<keyword evidence="3" id="KW-0411">Iron-sulfur</keyword>
<dbReference type="GO" id="GO:0051537">
    <property type="term" value="F:2 iron, 2 sulfur cluster binding"/>
    <property type="evidence" value="ECO:0007669"/>
    <property type="project" value="UniProtKB-KW"/>
</dbReference>
<dbReference type="InterPro" id="IPR039261">
    <property type="entry name" value="FNR_nucleotide-bd"/>
</dbReference>